<keyword evidence="1" id="KW-0472">Membrane</keyword>
<feature type="transmembrane region" description="Helical" evidence="1">
    <location>
        <begin position="160"/>
        <end position="179"/>
    </location>
</feature>
<protein>
    <submittedName>
        <fullName evidence="2">Uncharacterized protein</fullName>
    </submittedName>
</protein>
<feature type="transmembrane region" description="Helical" evidence="1">
    <location>
        <begin position="268"/>
        <end position="289"/>
    </location>
</feature>
<reference evidence="2" key="1">
    <citation type="journal article" date="2020" name="mSystems">
        <title>Genome- and Community-Level Interaction Insights into Carbon Utilization and Element Cycling Functions of Hydrothermarchaeota in Hydrothermal Sediment.</title>
        <authorList>
            <person name="Zhou Z."/>
            <person name="Liu Y."/>
            <person name="Xu W."/>
            <person name="Pan J."/>
            <person name="Luo Z.H."/>
            <person name="Li M."/>
        </authorList>
    </citation>
    <scope>NUCLEOTIDE SEQUENCE [LARGE SCALE GENOMIC DNA]</scope>
    <source>
        <strain evidence="2">SpSt-417</strain>
    </source>
</reference>
<dbReference type="EMBL" id="DSRT01000133">
    <property type="protein sequence ID" value="HGW29766.1"/>
    <property type="molecule type" value="Genomic_DNA"/>
</dbReference>
<evidence type="ECO:0000256" key="1">
    <source>
        <dbReference type="SAM" id="Phobius"/>
    </source>
</evidence>
<keyword evidence="1" id="KW-1133">Transmembrane helix</keyword>
<feature type="transmembrane region" description="Helical" evidence="1">
    <location>
        <begin position="210"/>
        <end position="230"/>
    </location>
</feature>
<dbReference type="AlphaFoldDB" id="A0A7C4TJM7"/>
<name>A0A7C4TJM7_UNCKA</name>
<sequence>MSITNLVDNNVTIAVKFRLRYPHQMSLHPPNAPSYYPPYYEMSVGINLATGENNFGFMFLIPINLTIGDEIPLPQSLRANYTWSINGTDVREYAGVKRIVVYASSQRMSWDGPGTMYWDKDTGLLVEMVANEKGSLFSSMRLIETNIWSLSLLEILTHNFLYIFMIVGALAFLITIIFTQLKRPKSITSDIAEERESLFKNLHSRIAPNIGRILAAIGLTLFTAAALSYANYHQMFFSFGVVFGVIFSVVGLLIHTKAWEGTRYKIDIGYIMMAATVILLSIAVVFMLFRELGAEIPYKEVYVTFAGGMYKPHVLEFTNIETVYVYPYLDLVNPLATIALCLGAYGLFIKVFYGY</sequence>
<evidence type="ECO:0000313" key="2">
    <source>
        <dbReference type="EMBL" id="HGW29766.1"/>
    </source>
</evidence>
<feature type="transmembrane region" description="Helical" evidence="1">
    <location>
        <begin position="331"/>
        <end position="353"/>
    </location>
</feature>
<keyword evidence="1" id="KW-0812">Transmembrane</keyword>
<accession>A0A7C4TJM7</accession>
<proteinExistence type="predicted"/>
<feature type="transmembrane region" description="Helical" evidence="1">
    <location>
        <begin position="236"/>
        <end position="256"/>
    </location>
</feature>
<comment type="caution">
    <text evidence="2">The sequence shown here is derived from an EMBL/GenBank/DDBJ whole genome shotgun (WGS) entry which is preliminary data.</text>
</comment>
<gene>
    <name evidence="2" type="ORF">ENR63_02490</name>
</gene>
<organism evidence="2">
    <name type="scientific">candidate division WWE3 bacterium</name>
    <dbReference type="NCBI Taxonomy" id="2053526"/>
    <lineage>
        <taxon>Bacteria</taxon>
        <taxon>Katanobacteria</taxon>
    </lineage>
</organism>